<protein>
    <submittedName>
        <fullName evidence="2">Uncharacterized protein</fullName>
    </submittedName>
</protein>
<proteinExistence type="predicted"/>
<comment type="caution">
    <text evidence="2">The sequence shown here is derived from an EMBL/GenBank/DDBJ whole genome shotgun (WGS) entry which is preliminary data.</text>
</comment>
<organism evidence="2 3">
    <name type="scientific">Trema orientale</name>
    <name type="common">Charcoal tree</name>
    <name type="synonym">Celtis orientalis</name>
    <dbReference type="NCBI Taxonomy" id="63057"/>
    <lineage>
        <taxon>Eukaryota</taxon>
        <taxon>Viridiplantae</taxon>
        <taxon>Streptophyta</taxon>
        <taxon>Embryophyta</taxon>
        <taxon>Tracheophyta</taxon>
        <taxon>Spermatophyta</taxon>
        <taxon>Magnoliopsida</taxon>
        <taxon>eudicotyledons</taxon>
        <taxon>Gunneridae</taxon>
        <taxon>Pentapetalae</taxon>
        <taxon>rosids</taxon>
        <taxon>fabids</taxon>
        <taxon>Rosales</taxon>
        <taxon>Cannabaceae</taxon>
        <taxon>Trema</taxon>
    </lineage>
</organism>
<evidence type="ECO:0000313" key="2">
    <source>
        <dbReference type="EMBL" id="PON91632.1"/>
    </source>
</evidence>
<name>A0A2P5F1G7_TREOI</name>
<dbReference type="OrthoDB" id="10319939at2759"/>
<sequence>MPLSPSLQLAHKNSDYYQDSREKSPLRYSTNANQLSELQRTGQLHLEFLFRPTPLPSGSRAMHVRFNNQN</sequence>
<feature type="region of interest" description="Disordered" evidence="1">
    <location>
        <begin position="1"/>
        <end position="25"/>
    </location>
</feature>
<keyword evidence="3" id="KW-1185">Reference proteome</keyword>
<dbReference type="EMBL" id="JXTC01000073">
    <property type="protein sequence ID" value="PON91632.1"/>
    <property type="molecule type" value="Genomic_DNA"/>
</dbReference>
<dbReference type="AlphaFoldDB" id="A0A2P5F1G7"/>
<evidence type="ECO:0000313" key="3">
    <source>
        <dbReference type="Proteomes" id="UP000237000"/>
    </source>
</evidence>
<feature type="compositionally biased region" description="Basic and acidic residues" evidence="1">
    <location>
        <begin position="12"/>
        <end position="25"/>
    </location>
</feature>
<evidence type="ECO:0000256" key="1">
    <source>
        <dbReference type="SAM" id="MobiDB-lite"/>
    </source>
</evidence>
<reference evidence="3" key="1">
    <citation type="submission" date="2016-06" db="EMBL/GenBank/DDBJ databases">
        <title>Parallel loss of symbiosis genes in relatives of nitrogen-fixing non-legume Parasponia.</title>
        <authorList>
            <person name="Van Velzen R."/>
            <person name="Holmer R."/>
            <person name="Bu F."/>
            <person name="Rutten L."/>
            <person name="Van Zeijl A."/>
            <person name="Liu W."/>
            <person name="Santuari L."/>
            <person name="Cao Q."/>
            <person name="Sharma T."/>
            <person name="Shen D."/>
            <person name="Roswanjaya Y."/>
            <person name="Wardhani T."/>
            <person name="Kalhor M.S."/>
            <person name="Jansen J."/>
            <person name="Van den Hoogen J."/>
            <person name="Gungor B."/>
            <person name="Hartog M."/>
            <person name="Hontelez J."/>
            <person name="Verver J."/>
            <person name="Yang W.-C."/>
            <person name="Schijlen E."/>
            <person name="Repin R."/>
            <person name="Schilthuizen M."/>
            <person name="Schranz E."/>
            <person name="Heidstra R."/>
            <person name="Miyata K."/>
            <person name="Fedorova E."/>
            <person name="Kohlen W."/>
            <person name="Bisseling T."/>
            <person name="Smit S."/>
            <person name="Geurts R."/>
        </authorList>
    </citation>
    <scope>NUCLEOTIDE SEQUENCE [LARGE SCALE GENOMIC DNA]</scope>
    <source>
        <strain evidence="3">cv. RG33-2</strain>
    </source>
</reference>
<gene>
    <name evidence="2" type="ORF">TorRG33x02_126710</name>
</gene>
<accession>A0A2P5F1G7</accession>
<dbReference type="Proteomes" id="UP000237000">
    <property type="component" value="Unassembled WGS sequence"/>
</dbReference>
<dbReference type="InParanoid" id="A0A2P5F1G7"/>